<dbReference type="AlphaFoldDB" id="A0A382DI48"/>
<evidence type="ECO:0000313" key="1">
    <source>
        <dbReference type="EMBL" id="SVB38166.1"/>
    </source>
</evidence>
<gene>
    <name evidence="1" type="ORF">METZ01_LOCUS191020</name>
</gene>
<evidence type="ECO:0008006" key="2">
    <source>
        <dbReference type="Google" id="ProtNLM"/>
    </source>
</evidence>
<sequence>MPKYLFIIIAYTMLSFLVSQDEHAHHNHGHNHEIGMAIGIVPGHKGEENNLGLHLHYVKGLGEHNHFGLGLSLETILDEHQHNSISLLGLYHFDNGFTMSYAPGILFSEHEEDSETNFTQHFEFYYEFELDKFHIGPQFDIGIEEGDLHYMFGMHLGIDY</sequence>
<name>A0A382DI48_9ZZZZ</name>
<organism evidence="1">
    <name type="scientific">marine metagenome</name>
    <dbReference type="NCBI Taxonomy" id="408172"/>
    <lineage>
        <taxon>unclassified sequences</taxon>
        <taxon>metagenomes</taxon>
        <taxon>ecological metagenomes</taxon>
    </lineage>
</organism>
<dbReference type="EMBL" id="UINC01039539">
    <property type="protein sequence ID" value="SVB38166.1"/>
    <property type="molecule type" value="Genomic_DNA"/>
</dbReference>
<protein>
    <recommendedName>
        <fullName evidence="2">Outer membrane protein beta-barrel domain-containing protein</fullName>
    </recommendedName>
</protein>
<accession>A0A382DI48</accession>
<proteinExistence type="predicted"/>
<reference evidence="1" key="1">
    <citation type="submission" date="2018-05" db="EMBL/GenBank/DDBJ databases">
        <authorList>
            <person name="Lanie J.A."/>
            <person name="Ng W.-L."/>
            <person name="Kazmierczak K.M."/>
            <person name="Andrzejewski T.M."/>
            <person name="Davidsen T.M."/>
            <person name="Wayne K.J."/>
            <person name="Tettelin H."/>
            <person name="Glass J.I."/>
            <person name="Rusch D."/>
            <person name="Podicherti R."/>
            <person name="Tsui H.-C.T."/>
            <person name="Winkler M.E."/>
        </authorList>
    </citation>
    <scope>NUCLEOTIDE SEQUENCE</scope>
</reference>